<dbReference type="Pfam" id="PF25076">
    <property type="entry name" value="LIM_FHL2-3_N"/>
    <property type="match status" value="1"/>
</dbReference>
<organism evidence="7 8">
    <name type="scientific">Monodon monoceros</name>
    <name type="common">Narwhal</name>
    <name type="synonym">Ceratodon monodon</name>
    <dbReference type="NCBI Taxonomy" id="40151"/>
    <lineage>
        <taxon>Eukaryota</taxon>
        <taxon>Metazoa</taxon>
        <taxon>Chordata</taxon>
        <taxon>Craniata</taxon>
        <taxon>Vertebrata</taxon>
        <taxon>Euteleostomi</taxon>
        <taxon>Mammalia</taxon>
        <taxon>Eutheria</taxon>
        <taxon>Laurasiatheria</taxon>
        <taxon>Artiodactyla</taxon>
        <taxon>Whippomorpha</taxon>
        <taxon>Cetacea</taxon>
        <taxon>Odontoceti</taxon>
        <taxon>Monodontidae</taxon>
        <taxon>Monodon</taxon>
    </lineage>
</organism>
<dbReference type="GO" id="GO:0005634">
    <property type="term" value="C:nucleus"/>
    <property type="evidence" value="ECO:0007669"/>
    <property type="project" value="UniProtKB-SubCell"/>
</dbReference>
<dbReference type="GO" id="GO:0003712">
    <property type="term" value="F:transcription coregulator activity"/>
    <property type="evidence" value="ECO:0007669"/>
    <property type="project" value="TreeGrafter"/>
</dbReference>
<reference evidence="7" key="2">
    <citation type="submission" date="2025-09" db="UniProtKB">
        <authorList>
            <consortium name="Ensembl"/>
        </authorList>
    </citation>
    <scope>IDENTIFICATION</scope>
</reference>
<feature type="compositionally biased region" description="Low complexity" evidence="5">
    <location>
        <begin position="65"/>
        <end position="81"/>
    </location>
</feature>
<dbReference type="SUPFAM" id="SSF57716">
    <property type="entry name" value="Glucocorticoid receptor-like (DNA-binding domain)"/>
    <property type="match status" value="1"/>
</dbReference>
<evidence type="ECO:0000313" key="7">
    <source>
        <dbReference type="Ensembl" id="ENSMMNP00015024200.1"/>
    </source>
</evidence>
<feature type="region of interest" description="Disordered" evidence="5">
    <location>
        <begin position="64"/>
        <end position="131"/>
    </location>
</feature>
<keyword evidence="2" id="KW-0677">Repeat</keyword>
<dbReference type="GO" id="GO:0000122">
    <property type="term" value="P:negative regulation of transcription by RNA polymerase II"/>
    <property type="evidence" value="ECO:0007669"/>
    <property type="project" value="TreeGrafter"/>
</dbReference>
<keyword evidence="3" id="KW-0862">Zinc</keyword>
<dbReference type="GeneTree" id="ENSGT00950000183028"/>
<evidence type="ECO:0000259" key="6">
    <source>
        <dbReference type="Pfam" id="PF25076"/>
    </source>
</evidence>
<proteinExistence type="predicted"/>
<evidence type="ECO:0000256" key="1">
    <source>
        <dbReference type="ARBA" id="ARBA00004123"/>
    </source>
</evidence>
<evidence type="ECO:0000256" key="4">
    <source>
        <dbReference type="ARBA" id="ARBA00023242"/>
    </source>
</evidence>
<accession>A0A8C6FBF5</accession>
<comment type="subcellular location">
    <subcellularLocation>
        <location evidence="1">Nucleus</location>
    </subcellularLocation>
</comment>
<dbReference type="AlphaFoldDB" id="A0A8C6FBF5"/>
<protein>
    <submittedName>
        <fullName evidence="7">Four and a half LIM domains 2</fullName>
    </submittedName>
</protein>
<sequence>MAERFDCYHCEDSLFGRKYILREERPYCVACFEALFASTCEECGKLIGCDCKAPVRWNTRVAAGTRPASSAIAASSPSEPRASSRRTARTSACPAMKGSMPCSAFSAKSPSPAGASRTGSSPGTASASCAPPARSLCRASASRPATSSPTAW</sequence>
<reference evidence="7" key="1">
    <citation type="submission" date="2025-08" db="UniProtKB">
        <authorList>
            <consortium name="Ensembl"/>
        </authorList>
    </citation>
    <scope>IDENTIFICATION</scope>
</reference>
<dbReference type="Proteomes" id="UP000694561">
    <property type="component" value="Unplaced"/>
</dbReference>
<dbReference type="GO" id="GO:0030018">
    <property type="term" value="C:Z disc"/>
    <property type="evidence" value="ECO:0007669"/>
    <property type="project" value="TreeGrafter"/>
</dbReference>
<keyword evidence="3" id="KW-0479">Metal-binding</keyword>
<feature type="domain" description="FHL1/2/3/5 N-terminal LIM" evidence="6">
    <location>
        <begin position="6"/>
        <end position="33"/>
    </location>
</feature>
<dbReference type="PANTHER" id="PTHR24205:SF3">
    <property type="entry name" value="FOUR AND A HALF LIM DOMAINS PROTEIN 2"/>
    <property type="match status" value="1"/>
</dbReference>
<evidence type="ECO:0000256" key="2">
    <source>
        <dbReference type="ARBA" id="ARBA00022737"/>
    </source>
</evidence>
<evidence type="ECO:0000256" key="5">
    <source>
        <dbReference type="SAM" id="MobiDB-lite"/>
    </source>
</evidence>
<dbReference type="InterPro" id="IPR056807">
    <property type="entry name" value="LIM_FHL1/2/3/5_N"/>
</dbReference>
<keyword evidence="3" id="KW-0440">LIM domain</keyword>
<dbReference type="Ensembl" id="ENSMMNT00015026582.1">
    <property type="protein sequence ID" value="ENSMMNP00015024200.1"/>
    <property type="gene ID" value="ENSMMNG00015017708.1"/>
</dbReference>
<gene>
    <name evidence="7" type="primary">FHL2</name>
</gene>
<dbReference type="GO" id="GO:0070885">
    <property type="term" value="P:negative regulation of calcineurin-NFAT signaling cascade"/>
    <property type="evidence" value="ECO:0007669"/>
    <property type="project" value="TreeGrafter"/>
</dbReference>
<keyword evidence="8" id="KW-1185">Reference proteome</keyword>
<evidence type="ECO:0000313" key="8">
    <source>
        <dbReference type="Proteomes" id="UP000694561"/>
    </source>
</evidence>
<name>A0A8C6FBF5_MONMO</name>
<feature type="compositionally biased region" description="Polar residues" evidence="5">
    <location>
        <begin position="117"/>
        <end position="127"/>
    </location>
</feature>
<dbReference type="PANTHER" id="PTHR24205">
    <property type="entry name" value="FOUR AND A HALF LIM DOMAINS PROTEIN"/>
    <property type="match status" value="1"/>
</dbReference>
<evidence type="ECO:0000256" key="3">
    <source>
        <dbReference type="ARBA" id="ARBA00023038"/>
    </source>
</evidence>
<keyword evidence="4" id="KW-0539">Nucleus</keyword>
<dbReference type="Gene3D" id="2.10.110.10">
    <property type="entry name" value="Cysteine Rich Protein"/>
    <property type="match status" value="1"/>
</dbReference>